<evidence type="ECO:0000256" key="7">
    <source>
        <dbReference type="ARBA" id="ARBA00022801"/>
    </source>
</evidence>
<evidence type="ECO:0000256" key="3">
    <source>
        <dbReference type="ARBA" id="ARBA00012374"/>
    </source>
</evidence>
<dbReference type="HAMAP" id="MF_01006">
    <property type="entry name" value="Undec_diphosphatase"/>
    <property type="match status" value="1"/>
</dbReference>
<evidence type="ECO:0000313" key="16">
    <source>
        <dbReference type="Proteomes" id="UP000177230"/>
    </source>
</evidence>
<comment type="function">
    <text evidence="14">Catalyzes the dephosphorylation of undecaprenyl diphosphate (UPP). Confers resistance to bacitracin.</text>
</comment>
<evidence type="ECO:0000256" key="8">
    <source>
        <dbReference type="ARBA" id="ARBA00022989"/>
    </source>
</evidence>
<keyword evidence="7 14" id="KW-0378">Hydrolase</keyword>
<feature type="transmembrane region" description="Helical" evidence="14">
    <location>
        <begin position="89"/>
        <end position="109"/>
    </location>
</feature>
<dbReference type="GO" id="GO:0009252">
    <property type="term" value="P:peptidoglycan biosynthetic process"/>
    <property type="evidence" value="ECO:0007669"/>
    <property type="project" value="UniProtKB-KW"/>
</dbReference>
<dbReference type="AlphaFoldDB" id="A0A1F5RGV6"/>
<evidence type="ECO:0000256" key="1">
    <source>
        <dbReference type="ARBA" id="ARBA00004651"/>
    </source>
</evidence>
<dbReference type="PANTHER" id="PTHR30622:SF4">
    <property type="entry name" value="UNDECAPRENYL-DIPHOSPHATASE"/>
    <property type="match status" value="1"/>
</dbReference>
<evidence type="ECO:0000256" key="9">
    <source>
        <dbReference type="ARBA" id="ARBA00023136"/>
    </source>
</evidence>
<feature type="transmembrane region" description="Helical" evidence="14">
    <location>
        <begin position="121"/>
        <end position="141"/>
    </location>
</feature>
<dbReference type="GO" id="GO:0008360">
    <property type="term" value="P:regulation of cell shape"/>
    <property type="evidence" value="ECO:0007669"/>
    <property type="project" value="UniProtKB-KW"/>
</dbReference>
<evidence type="ECO:0000256" key="12">
    <source>
        <dbReference type="ARBA" id="ARBA00032932"/>
    </source>
</evidence>
<feature type="transmembrane region" description="Helical" evidence="14">
    <location>
        <begin position="253"/>
        <end position="270"/>
    </location>
</feature>
<dbReference type="EMBL" id="MFFM01000015">
    <property type="protein sequence ID" value="OGF13564.1"/>
    <property type="molecule type" value="Genomic_DNA"/>
</dbReference>
<evidence type="ECO:0000256" key="2">
    <source>
        <dbReference type="ARBA" id="ARBA00010621"/>
    </source>
</evidence>
<reference evidence="15 16" key="1">
    <citation type="journal article" date="2016" name="Nat. Commun.">
        <title>Thousands of microbial genomes shed light on interconnected biogeochemical processes in an aquifer system.</title>
        <authorList>
            <person name="Anantharaman K."/>
            <person name="Brown C.T."/>
            <person name="Hug L.A."/>
            <person name="Sharon I."/>
            <person name="Castelle C.J."/>
            <person name="Probst A.J."/>
            <person name="Thomas B.C."/>
            <person name="Singh A."/>
            <person name="Wilkins M.J."/>
            <person name="Karaoz U."/>
            <person name="Brodie E.L."/>
            <person name="Williams K.H."/>
            <person name="Hubbard S.S."/>
            <person name="Banfield J.F."/>
        </authorList>
    </citation>
    <scope>NUCLEOTIDE SEQUENCE [LARGE SCALE GENOMIC DNA]</scope>
</reference>
<evidence type="ECO:0000256" key="13">
    <source>
        <dbReference type="ARBA" id="ARBA00047594"/>
    </source>
</evidence>
<comment type="miscellaneous">
    <text evidence="14">Bacitracin is thought to be involved in the inhibition of peptidoglycan synthesis by sequestering undecaprenyl diphosphate, thereby reducing the pool of lipid carrier available.</text>
</comment>
<feature type="transmembrane region" description="Helical" evidence="14">
    <location>
        <begin position="40"/>
        <end position="59"/>
    </location>
</feature>
<dbReference type="GO" id="GO:0005886">
    <property type="term" value="C:plasma membrane"/>
    <property type="evidence" value="ECO:0007669"/>
    <property type="project" value="UniProtKB-SubCell"/>
</dbReference>
<dbReference type="PANTHER" id="PTHR30622">
    <property type="entry name" value="UNDECAPRENYL-DIPHOSPHATASE"/>
    <property type="match status" value="1"/>
</dbReference>
<dbReference type="GO" id="GO:0050380">
    <property type="term" value="F:undecaprenyl-diphosphatase activity"/>
    <property type="evidence" value="ECO:0007669"/>
    <property type="project" value="UniProtKB-UniRule"/>
</dbReference>
<evidence type="ECO:0000256" key="4">
    <source>
        <dbReference type="ARBA" id="ARBA00021581"/>
    </source>
</evidence>
<keyword evidence="14" id="KW-0961">Cell wall biogenesis/degradation</keyword>
<gene>
    <name evidence="14" type="primary">uppP</name>
    <name evidence="15" type="ORF">A2024_07215</name>
</gene>
<comment type="similarity">
    <text evidence="2 14">Belongs to the UppP family.</text>
</comment>
<keyword evidence="14" id="KW-0133">Cell shape</keyword>
<feature type="transmembrane region" description="Helical" evidence="14">
    <location>
        <begin position="220"/>
        <end position="241"/>
    </location>
</feature>
<evidence type="ECO:0000256" key="6">
    <source>
        <dbReference type="ARBA" id="ARBA00022692"/>
    </source>
</evidence>
<dbReference type="Pfam" id="PF02673">
    <property type="entry name" value="BacA"/>
    <property type="match status" value="1"/>
</dbReference>
<keyword evidence="10 14" id="KW-0046">Antibiotic resistance</keyword>
<evidence type="ECO:0000256" key="5">
    <source>
        <dbReference type="ARBA" id="ARBA00022475"/>
    </source>
</evidence>
<proteinExistence type="inferred from homology"/>
<sequence>MNLFQAIILGLVQGLTEFLPVSSSGHLVLFEKLLGLGASNLRFEVALHLATLVAVCFAFRRRIGKLIKAIFTGRIRRVKGKWQFSDDNLRLALMLILATIPAAVIGILFDDLIEQAFNNPVAVSLALLATGAILFGTGKVAKRQEKISWKHSLIIGFSQALAILPGISRSGTTISAGIYSGADQEKAAEFSFLLSIPVILGAGLLEFKDVLKTGLPPGELAAIIFGGLAAALSGYLAINILLKIIRNSKLQYFAYYCWAAGLISLAWLLLK</sequence>
<comment type="subcellular location">
    <subcellularLocation>
        <location evidence="1 14">Cell membrane</location>
        <topology evidence="1 14">Multi-pass membrane protein</topology>
    </subcellularLocation>
</comment>
<dbReference type="InterPro" id="IPR003824">
    <property type="entry name" value="UppP"/>
</dbReference>
<keyword evidence="9 14" id="KW-0472">Membrane</keyword>
<comment type="caution">
    <text evidence="15">The sequence shown here is derived from an EMBL/GenBank/DDBJ whole genome shotgun (WGS) entry which is preliminary data.</text>
</comment>
<keyword evidence="5 14" id="KW-1003">Cell membrane</keyword>
<comment type="catalytic activity">
    <reaction evidence="13 14">
        <text>di-trans,octa-cis-undecaprenyl diphosphate + H2O = di-trans,octa-cis-undecaprenyl phosphate + phosphate + H(+)</text>
        <dbReference type="Rhea" id="RHEA:28094"/>
        <dbReference type="ChEBI" id="CHEBI:15377"/>
        <dbReference type="ChEBI" id="CHEBI:15378"/>
        <dbReference type="ChEBI" id="CHEBI:43474"/>
        <dbReference type="ChEBI" id="CHEBI:58405"/>
        <dbReference type="ChEBI" id="CHEBI:60392"/>
        <dbReference type="EC" id="3.6.1.27"/>
    </reaction>
</comment>
<dbReference type="Proteomes" id="UP000177230">
    <property type="component" value="Unassembled WGS sequence"/>
</dbReference>
<feature type="transmembrane region" description="Helical" evidence="14">
    <location>
        <begin position="190"/>
        <end position="208"/>
    </location>
</feature>
<keyword evidence="8 14" id="KW-1133">Transmembrane helix</keyword>
<dbReference type="GO" id="GO:0046677">
    <property type="term" value="P:response to antibiotic"/>
    <property type="evidence" value="ECO:0007669"/>
    <property type="project" value="UniProtKB-UniRule"/>
</dbReference>
<evidence type="ECO:0000256" key="10">
    <source>
        <dbReference type="ARBA" id="ARBA00023251"/>
    </source>
</evidence>
<dbReference type="GO" id="GO:0071555">
    <property type="term" value="P:cell wall organization"/>
    <property type="evidence" value="ECO:0007669"/>
    <property type="project" value="UniProtKB-KW"/>
</dbReference>
<organism evidence="15 16">
    <name type="scientific">Candidatus Edwardsbacteria bacterium GWF2_54_11</name>
    <dbReference type="NCBI Taxonomy" id="1817851"/>
    <lineage>
        <taxon>Bacteria</taxon>
        <taxon>Candidatus Edwardsiibacteriota</taxon>
    </lineage>
</organism>
<accession>A0A1F5RGV6</accession>
<evidence type="ECO:0000256" key="14">
    <source>
        <dbReference type="HAMAP-Rule" id="MF_01006"/>
    </source>
</evidence>
<name>A0A1F5RGV6_9BACT</name>
<protein>
    <recommendedName>
        <fullName evidence="4 14">Undecaprenyl-diphosphatase</fullName>
        <ecNumber evidence="3 14">3.6.1.27</ecNumber>
    </recommendedName>
    <alternativeName>
        <fullName evidence="12 14">Bacitracin resistance protein</fullName>
    </alternativeName>
    <alternativeName>
        <fullName evidence="11 14">Undecaprenyl pyrophosphate phosphatase</fullName>
    </alternativeName>
</protein>
<dbReference type="EC" id="3.6.1.27" evidence="3 14"/>
<evidence type="ECO:0000313" key="15">
    <source>
        <dbReference type="EMBL" id="OGF13564.1"/>
    </source>
</evidence>
<keyword evidence="6 14" id="KW-0812">Transmembrane</keyword>
<evidence type="ECO:0000256" key="11">
    <source>
        <dbReference type="ARBA" id="ARBA00032707"/>
    </source>
</evidence>
<keyword evidence="14" id="KW-0573">Peptidoglycan synthesis</keyword>